<keyword evidence="4" id="KW-0560">Oxidoreductase</keyword>
<dbReference type="InterPro" id="IPR006094">
    <property type="entry name" value="Oxid_FAD_bind_N"/>
</dbReference>
<feature type="domain" description="FAD-binding PCMH-type" evidence="5">
    <location>
        <begin position="44"/>
        <end position="136"/>
    </location>
</feature>
<dbReference type="GO" id="GO:0071949">
    <property type="term" value="F:FAD binding"/>
    <property type="evidence" value="ECO:0007669"/>
    <property type="project" value="InterPro"/>
</dbReference>
<dbReference type="OrthoDB" id="407275at2759"/>
<dbReference type="Pfam" id="PF01565">
    <property type="entry name" value="FAD_binding_4"/>
    <property type="match status" value="1"/>
</dbReference>
<name>A0A8H4KFY7_9HYPO</name>
<proteinExistence type="inferred from homology"/>
<protein>
    <submittedName>
        <fullName evidence="6">6-hydroxy-D-nicotine oxidase</fullName>
    </submittedName>
</protein>
<dbReference type="PANTHER" id="PTHR42973:SF7">
    <property type="entry name" value="FAD-BINDING PCMH-TYPE DOMAIN-CONTAINING PROTEIN"/>
    <property type="match status" value="1"/>
</dbReference>
<dbReference type="GO" id="GO:0016491">
    <property type="term" value="F:oxidoreductase activity"/>
    <property type="evidence" value="ECO:0007669"/>
    <property type="project" value="UniProtKB-KW"/>
</dbReference>
<comment type="caution">
    <text evidence="6">The sequence shown here is derived from an EMBL/GenBank/DDBJ whole genome shotgun (WGS) entry which is preliminary data.</text>
</comment>
<dbReference type="InterPro" id="IPR016169">
    <property type="entry name" value="FAD-bd_PCMH_sub2"/>
</dbReference>
<dbReference type="Proteomes" id="UP000605986">
    <property type="component" value="Unassembled WGS sequence"/>
</dbReference>
<accession>A0A8H4KFY7</accession>
<dbReference type="InterPro" id="IPR050416">
    <property type="entry name" value="FAD-linked_Oxidoreductase"/>
</dbReference>
<dbReference type="EMBL" id="JAADJG010000309">
    <property type="protein sequence ID" value="KAF4449029.1"/>
    <property type="molecule type" value="Genomic_DNA"/>
</dbReference>
<evidence type="ECO:0000256" key="4">
    <source>
        <dbReference type="ARBA" id="ARBA00023002"/>
    </source>
</evidence>
<evidence type="ECO:0000313" key="6">
    <source>
        <dbReference type="EMBL" id="KAF4449029.1"/>
    </source>
</evidence>
<dbReference type="PANTHER" id="PTHR42973">
    <property type="entry name" value="BINDING OXIDOREDUCTASE, PUTATIVE (AFU_ORTHOLOGUE AFUA_1G17690)-RELATED"/>
    <property type="match status" value="1"/>
</dbReference>
<dbReference type="InterPro" id="IPR016166">
    <property type="entry name" value="FAD-bd_PCMH"/>
</dbReference>
<evidence type="ECO:0000259" key="5">
    <source>
        <dbReference type="PROSITE" id="PS51387"/>
    </source>
</evidence>
<dbReference type="InterPro" id="IPR036318">
    <property type="entry name" value="FAD-bd_PCMH-like_sf"/>
</dbReference>
<keyword evidence="2" id="KW-0285">Flavoprotein</keyword>
<dbReference type="AlphaFoldDB" id="A0A8H4KFY7"/>
<reference evidence="6" key="1">
    <citation type="submission" date="2020-01" db="EMBL/GenBank/DDBJ databases">
        <title>Identification and distribution of gene clusters putatively required for synthesis of sphingolipid metabolism inhibitors in phylogenetically diverse species of the filamentous fungus Fusarium.</title>
        <authorList>
            <person name="Kim H.-S."/>
            <person name="Busman M."/>
            <person name="Brown D.W."/>
            <person name="Divon H."/>
            <person name="Uhlig S."/>
            <person name="Proctor R.H."/>
        </authorList>
    </citation>
    <scope>NUCLEOTIDE SEQUENCE</scope>
    <source>
        <strain evidence="6">NRRL 53441</strain>
    </source>
</reference>
<evidence type="ECO:0000256" key="2">
    <source>
        <dbReference type="ARBA" id="ARBA00022630"/>
    </source>
</evidence>
<dbReference type="PROSITE" id="PS51387">
    <property type="entry name" value="FAD_PCMH"/>
    <property type="match status" value="1"/>
</dbReference>
<dbReference type="SUPFAM" id="SSF56176">
    <property type="entry name" value="FAD-binding/transporter-associated domain-like"/>
    <property type="match status" value="1"/>
</dbReference>
<keyword evidence="3" id="KW-0274">FAD</keyword>
<keyword evidence="7" id="KW-1185">Reference proteome</keyword>
<evidence type="ECO:0000313" key="7">
    <source>
        <dbReference type="Proteomes" id="UP000605986"/>
    </source>
</evidence>
<dbReference type="Gene3D" id="3.30.465.10">
    <property type="match status" value="1"/>
</dbReference>
<gene>
    <name evidence="6" type="ORF">F53441_7679</name>
</gene>
<evidence type="ECO:0000256" key="1">
    <source>
        <dbReference type="ARBA" id="ARBA00005466"/>
    </source>
</evidence>
<comment type="similarity">
    <text evidence="1">Belongs to the oxygen-dependent FAD-linked oxidoreductase family.</text>
</comment>
<organism evidence="6 7">
    <name type="scientific">Fusarium austroafricanum</name>
    <dbReference type="NCBI Taxonomy" id="2364996"/>
    <lineage>
        <taxon>Eukaryota</taxon>
        <taxon>Fungi</taxon>
        <taxon>Dikarya</taxon>
        <taxon>Ascomycota</taxon>
        <taxon>Pezizomycotina</taxon>
        <taxon>Sordariomycetes</taxon>
        <taxon>Hypocreomycetidae</taxon>
        <taxon>Hypocreales</taxon>
        <taxon>Nectriaceae</taxon>
        <taxon>Fusarium</taxon>
        <taxon>Fusarium concolor species complex</taxon>
    </lineage>
</organism>
<evidence type="ECO:0000256" key="3">
    <source>
        <dbReference type="ARBA" id="ARBA00022827"/>
    </source>
</evidence>
<sequence>MSPVNRPDFPLKVFRDFLNDHPEIKFTLPGDADWADINKCYIKTTSHPSIVARPQEASHVQELVRFCVSQNDDFVVRSGGHDCAGRSQVNGALTVDMRDIQYVILSDDKTTAKVGGGILIRELTKALDQQGLVTPT</sequence>